<dbReference type="AlphaFoldDB" id="A0AAE3IEW7"/>
<dbReference type="NCBIfam" id="NF011465">
    <property type="entry name" value="PRK14886.1-1"/>
    <property type="match status" value="1"/>
</dbReference>
<evidence type="ECO:0000313" key="4">
    <source>
        <dbReference type="Proteomes" id="UP001208186"/>
    </source>
</evidence>
<dbReference type="InterPro" id="IPR016799">
    <property type="entry name" value="UCP022062"/>
</dbReference>
<dbReference type="RefSeq" id="WP_315909899.1">
    <property type="nucleotide sequence ID" value="NZ_JAOPKC010000021.1"/>
</dbReference>
<dbReference type="SUPFAM" id="SSF143870">
    <property type="entry name" value="PF0523-like"/>
    <property type="match status" value="1"/>
</dbReference>
<comment type="caution">
    <text evidence="3">The sequence shown here is derived from an EMBL/GenBank/DDBJ whole genome shotgun (WGS) entry which is preliminary data.</text>
</comment>
<evidence type="ECO:0000256" key="1">
    <source>
        <dbReference type="ARBA" id="ARBA00005546"/>
    </source>
</evidence>
<reference evidence="3" key="1">
    <citation type="submission" date="2023-02" db="EMBL/GenBank/DDBJ databases">
        <title>Enrichment on poylsaccharides allowed isolation of novel metabolic and taxonomic groups of Haloarchaea.</title>
        <authorList>
            <person name="Sorokin D.Y."/>
            <person name="Elcheninov A.G."/>
            <person name="Khizhniak T.V."/>
            <person name="Kolganova T.V."/>
            <person name="Kublanov I.V."/>
        </authorList>
    </citation>
    <scope>NUCLEOTIDE SEQUENCE</scope>
    <source>
        <strain evidence="2 4">HArc-curdl5-1</strain>
        <strain evidence="3">HArc-curdl7</strain>
    </source>
</reference>
<proteinExistence type="inferred from homology"/>
<dbReference type="EMBL" id="JAOPKD010000008">
    <property type="protein sequence ID" value="MCU4727339.1"/>
    <property type="molecule type" value="Genomic_DNA"/>
</dbReference>
<sequence>MEVIEATVTVADLDGFVAQLREIADEHSVAVQALDARYVVDREHLQRAVELADQAFERDDNIADDRSVEILLYAAGKRQINRALELGVEPGGCPAVIVVHDPDGSVDCERAAVEAVRSLPAVEPADTLGDYDERRVRDWFEVTDAELETGAALPALVRERVALLVVEK</sequence>
<dbReference type="Pfam" id="PF08617">
    <property type="entry name" value="CGI-121"/>
    <property type="match status" value="1"/>
</dbReference>
<dbReference type="InterPro" id="IPR013926">
    <property type="entry name" value="CGI121/TPRKB"/>
</dbReference>
<dbReference type="Proteomes" id="UP001208186">
    <property type="component" value="Unassembled WGS sequence"/>
</dbReference>
<dbReference type="PIRSF" id="PIRSF022062">
    <property type="entry name" value="UCP022062"/>
    <property type="match status" value="1"/>
</dbReference>
<protein>
    <submittedName>
        <fullName evidence="3">KEOPS complex subunit Cgi121</fullName>
    </submittedName>
</protein>
<evidence type="ECO:0000313" key="3">
    <source>
        <dbReference type="EMBL" id="MCU4727339.1"/>
    </source>
</evidence>
<dbReference type="EMBL" id="JAOPKC010000021">
    <property type="protein sequence ID" value="MCU4719149.1"/>
    <property type="molecule type" value="Genomic_DNA"/>
</dbReference>
<keyword evidence="4" id="KW-1185">Reference proteome</keyword>
<dbReference type="InterPro" id="IPR036504">
    <property type="entry name" value="CGI121/TPRKB_sf"/>
</dbReference>
<dbReference type="Proteomes" id="UP001209746">
    <property type="component" value="Unassembled WGS sequence"/>
</dbReference>
<name>A0AAE3IEW7_9EURY</name>
<evidence type="ECO:0000313" key="2">
    <source>
        <dbReference type="EMBL" id="MCU4719149.1"/>
    </source>
</evidence>
<gene>
    <name evidence="3" type="primary">cgi121</name>
    <name evidence="3" type="ORF">OB914_10205</name>
    <name evidence="2" type="ORF">OB916_13940</name>
</gene>
<dbReference type="Gene3D" id="3.30.2380.10">
    <property type="entry name" value="CGI121/TPRKB"/>
    <property type="match status" value="1"/>
</dbReference>
<organism evidence="3 5">
    <name type="scientific">Halapricum hydrolyticum</name>
    <dbReference type="NCBI Taxonomy" id="2979991"/>
    <lineage>
        <taxon>Archaea</taxon>
        <taxon>Methanobacteriati</taxon>
        <taxon>Methanobacteriota</taxon>
        <taxon>Stenosarchaea group</taxon>
        <taxon>Halobacteria</taxon>
        <taxon>Halobacteriales</taxon>
        <taxon>Haloarculaceae</taxon>
        <taxon>Halapricum</taxon>
    </lineage>
</organism>
<accession>A0AAE3IEW7</accession>
<evidence type="ECO:0000313" key="5">
    <source>
        <dbReference type="Proteomes" id="UP001209746"/>
    </source>
</evidence>
<comment type="similarity">
    <text evidence="1">Belongs to the CGI121/TPRKB family.</text>
</comment>